<evidence type="ECO:0000313" key="1">
    <source>
        <dbReference type="EMBL" id="PTH79124.1"/>
    </source>
</evidence>
<evidence type="ECO:0000313" key="2">
    <source>
        <dbReference type="Proteomes" id="UP000241986"/>
    </source>
</evidence>
<organism evidence="1 2">
    <name type="scientific">Aeromonas veronii</name>
    <dbReference type="NCBI Taxonomy" id="654"/>
    <lineage>
        <taxon>Bacteria</taxon>
        <taxon>Pseudomonadati</taxon>
        <taxon>Pseudomonadota</taxon>
        <taxon>Gammaproteobacteria</taxon>
        <taxon>Aeromonadales</taxon>
        <taxon>Aeromonadaceae</taxon>
        <taxon>Aeromonas</taxon>
    </lineage>
</organism>
<dbReference type="EMBL" id="PZKL01000045">
    <property type="protein sequence ID" value="PTH79124.1"/>
    <property type="molecule type" value="Genomic_DNA"/>
</dbReference>
<dbReference type="Proteomes" id="UP000241986">
    <property type="component" value="Unassembled WGS sequence"/>
</dbReference>
<dbReference type="AlphaFoldDB" id="A0A2T4MX69"/>
<protein>
    <submittedName>
        <fullName evidence="1">Uncharacterized protein</fullName>
    </submittedName>
</protein>
<name>A0A2T4MX69_AERVE</name>
<gene>
    <name evidence="1" type="ORF">DAA48_22090</name>
</gene>
<comment type="caution">
    <text evidence="1">The sequence shown here is derived from an EMBL/GenBank/DDBJ whole genome shotgun (WGS) entry which is preliminary data.</text>
</comment>
<reference evidence="1 2" key="1">
    <citation type="submission" date="2018-03" db="EMBL/GenBank/DDBJ databases">
        <title>Aeromonas veronii whole genome sequencing and analysis.</title>
        <authorList>
            <person name="Xie H."/>
            <person name="Liu T."/>
            <person name="Wang K."/>
        </authorList>
    </citation>
    <scope>NUCLEOTIDE SEQUENCE [LARGE SCALE GENOMIC DNA]</scope>
    <source>
        <strain evidence="1 2">XH.VA.1</strain>
    </source>
</reference>
<accession>A0A2T4MX69</accession>
<sequence length="226" mass="25287">MKVCKTVDGCNVQFTVQPGQGSACNRHSFFEIRGKVYPFQERFHGVTFSAFVKRNLNGKSGGDIDYSVGFGGNTFDGIQASKMVRAAIVAEKLAVMYAGMIQDVKGTEGSPEIFTQALEEKDYTQAAILLMMADNLVTTPLKQRIKDREKLNTQLECILHDASFKPVLIALKAWDRESEEMSPEMNVAFAIIGHYEVIFNEQYTGDMEPKVRMNNLIDSFIGYAEQ</sequence>
<dbReference type="RefSeq" id="WP_107684750.1">
    <property type="nucleotide sequence ID" value="NZ_PZKL01000045.1"/>
</dbReference>
<proteinExistence type="predicted"/>